<dbReference type="Proteomes" id="UP000217507">
    <property type="component" value="Chromosome"/>
</dbReference>
<dbReference type="Pfam" id="PF09655">
    <property type="entry name" value="Nitr_red_assoc"/>
    <property type="match status" value="1"/>
</dbReference>
<evidence type="ECO:0000313" key="2">
    <source>
        <dbReference type="Proteomes" id="UP000217507"/>
    </source>
</evidence>
<protein>
    <recommendedName>
        <fullName evidence="3">Nitrate reductase associated protein</fullName>
    </recommendedName>
</protein>
<dbReference type="NCBIfam" id="TIGR02664">
    <property type="entry name" value="nitr_red_assoc"/>
    <property type="match status" value="1"/>
</dbReference>
<accession>A0A1Z4KRG8</accession>
<dbReference type="AlphaFoldDB" id="A0A1Z4KRG8"/>
<evidence type="ECO:0008006" key="3">
    <source>
        <dbReference type="Google" id="ProtNLM"/>
    </source>
</evidence>
<evidence type="ECO:0000313" key="1">
    <source>
        <dbReference type="EMBL" id="BAY71589.1"/>
    </source>
</evidence>
<organism evidence="1 2">
    <name type="scientific">Trichormus variabilis NIES-23</name>
    <dbReference type="NCBI Taxonomy" id="1973479"/>
    <lineage>
        <taxon>Bacteria</taxon>
        <taxon>Bacillati</taxon>
        <taxon>Cyanobacteriota</taxon>
        <taxon>Cyanophyceae</taxon>
        <taxon>Nostocales</taxon>
        <taxon>Nostocaceae</taxon>
        <taxon>Trichormus</taxon>
    </lineage>
</organism>
<reference evidence="1 2" key="1">
    <citation type="submission" date="2017-06" db="EMBL/GenBank/DDBJ databases">
        <title>Genome sequencing of cyanobaciteial culture collection at National Institute for Environmental Studies (NIES).</title>
        <authorList>
            <person name="Hirose Y."/>
            <person name="Shimura Y."/>
            <person name="Fujisawa T."/>
            <person name="Nakamura Y."/>
            <person name="Kawachi M."/>
        </authorList>
    </citation>
    <scope>NUCLEOTIDE SEQUENCE [LARGE SCALE GENOMIC DNA]</scope>
    <source>
        <strain evidence="1 2">NIES-23</strain>
    </source>
</reference>
<proteinExistence type="predicted"/>
<gene>
    <name evidence="1" type="ORF">NIES23_44090</name>
</gene>
<dbReference type="EMBL" id="AP018216">
    <property type="protein sequence ID" value="BAY71589.1"/>
    <property type="molecule type" value="Genomic_DNA"/>
</dbReference>
<dbReference type="InterPro" id="IPR013481">
    <property type="entry name" value="NarM"/>
</dbReference>
<sequence>MAEFFEFESDFVDSLRCIPMQVRYKLDTCGIKLKLADWNQMTQAEREALVELPCTTAAEIQSYQEYIQHLIINRTGTPPGNLPIDSKPAWLDSSSIPDSIEDKAQEIGVTLTLSQWVNLTPLQRFALIKLSRSGHENKNFPKAIAEFNISRIG</sequence>
<name>A0A1Z4KRG8_ANAVA</name>